<dbReference type="EMBL" id="JBGLYH010000062">
    <property type="protein sequence ID" value="MEZ7198329.1"/>
    <property type="molecule type" value="Genomic_DNA"/>
</dbReference>
<proteinExistence type="predicted"/>
<gene>
    <name evidence="1" type="ORF">AB6M95_16370</name>
</gene>
<organism evidence="1 2">
    <name type="scientific">Pseudodesulfovibrio karagichevae</name>
    <dbReference type="NCBI Taxonomy" id="3239305"/>
    <lineage>
        <taxon>Bacteria</taxon>
        <taxon>Pseudomonadati</taxon>
        <taxon>Thermodesulfobacteriota</taxon>
        <taxon>Desulfovibrionia</taxon>
        <taxon>Desulfovibrionales</taxon>
        <taxon>Desulfovibrionaceae</taxon>
    </lineage>
</organism>
<evidence type="ECO:0000313" key="1">
    <source>
        <dbReference type="EMBL" id="MEZ7198329.1"/>
    </source>
</evidence>
<protein>
    <submittedName>
        <fullName evidence="1">Uncharacterized protein</fullName>
    </submittedName>
</protein>
<accession>A0ABV4K8F9</accession>
<name>A0ABV4K8F9_9BACT</name>
<sequence length="70" mass="8059">MTVETDLMRGIQMEQASSCEHCGIENDREDFVYHEGDWICPDCFAKAQKCCDEVIARAFEIAKRRASLTR</sequence>
<dbReference type="RefSeq" id="WP_371387820.1">
    <property type="nucleotide sequence ID" value="NZ_JBGLYH010000062.1"/>
</dbReference>
<evidence type="ECO:0000313" key="2">
    <source>
        <dbReference type="Proteomes" id="UP001568698"/>
    </source>
</evidence>
<reference evidence="1 2" key="1">
    <citation type="submission" date="2024-08" db="EMBL/GenBank/DDBJ databases">
        <title>Sulfate-reducing bacteria isolated from formation water of the oil field in Kazakhstan and description of Pseudodesulfovibrio sp.</title>
        <authorList>
            <person name="Bidzhieva S.K."/>
            <person name="Tourova T.P."/>
            <person name="Grouzdev D.S."/>
            <person name="Beletsky A.V."/>
            <person name="Sokolova D.S."/>
            <person name="Samigullina S.R."/>
            <person name="Poltaraus A.B."/>
            <person name="Avtukh A.N."/>
            <person name="Tereshina V.M."/>
            <person name="Zhaparov N.S."/>
            <person name="Mardanov A.V."/>
            <person name="Nazina T.N."/>
        </authorList>
    </citation>
    <scope>NUCLEOTIDE SEQUENCE [LARGE SCALE GENOMIC DNA]</scope>
    <source>
        <strain evidence="1 2">9FUS</strain>
    </source>
</reference>
<keyword evidence="2" id="KW-1185">Reference proteome</keyword>
<dbReference type="Proteomes" id="UP001568698">
    <property type="component" value="Unassembled WGS sequence"/>
</dbReference>
<comment type="caution">
    <text evidence="1">The sequence shown here is derived from an EMBL/GenBank/DDBJ whole genome shotgun (WGS) entry which is preliminary data.</text>
</comment>